<evidence type="ECO:0000313" key="2">
    <source>
        <dbReference type="EMBL" id="AHF17228.1"/>
    </source>
</evidence>
<dbReference type="AlphaFoldDB" id="W0F5Z7"/>
<sequence>MKYLPLLICALVLFVTGKLLFAPLMSSLEPKIDGILFQITEHKAFIRNSTLFSLTLVLIPVLAVLTWRRGRITAHGSKIISILLILFFIALGAFARHQEVRRYFIKVVRPALLTNGTTRFVYPIDPVNFVYYILGGLVAGCFFSFVLLRKRKINS</sequence>
<feature type="transmembrane region" description="Helical" evidence="1">
    <location>
        <begin position="79"/>
        <end position="95"/>
    </location>
</feature>
<name>W0F5Z7_9BACT</name>
<evidence type="ECO:0000313" key="3">
    <source>
        <dbReference type="Proteomes" id="UP000003586"/>
    </source>
</evidence>
<dbReference type="Proteomes" id="UP000003586">
    <property type="component" value="Chromosome"/>
</dbReference>
<dbReference type="KEGG" id="nso:NIASO_04090"/>
<organism evidence="2 3">
    <name type="scientific">Niabella soli DSM 19437</name>
    <dbReference type="NCBI Taxonomy" id="929713"/>
    <lineage>
        <taxon>Bacteria</taxon>
        <taxon>Pseudomonadati</taxon>
        <taxon>Bacteroidota</taxon>
        <taxon>Chitinophagia</taxon>
        <taxon>Chitinophagales</taxon>
        <taxon>Chitinophagaceae</taxon>
        <taxon>Niabella</taxon>
    </lineage>
</organism>
<keyword evidence="1" id="KW-1133">Transmembrane helix</keyword>
<keyword evidence="3" id="KW-1185">Reference proteome</keyword>
<proteinExistence type="predicted"/>
<reference evidence="2 3" key="1">
    <citation type="submission" date="2013-12" db="EMBL/GenBank/DDBJ databases">
        <authorList>
            <consortium name="DOE Joint Genome Institute"/>
            <person name="Eisen J."/>
            <person name="Huntemann M."/>
            <person name="Han J."/>
            <person name="Chen A."/>
            <person name="Kyrpides N."/>
            <person name="Mavromatis K."/>
            <person name="Markowitz V."/>
            <person name="Palaniappan K."/>
            <person name="Ivanova N."/>
            <person name="Schaumberg A."/>
            <person name="Pati A."/>
            <person name="Liolios K."/>
            <person name="Nordberg H.P."/>
            <person name="Cantor M.N."/>
            <person name="Hua S.X."/>
            <person name="Woyke T."/>
        </authorList>
    </citation>
    <scope>NUCLEOTIDE SEQUENCE [LARGE SCALE GENOMIC DNA]</scope>
    <source>
        <strain evidence="3">DSM 19437</strain>
    </source>
</reference>
<dbReference type="EMBL" id="CP007035">
    <property type="protein sequence ID" value="AHF17228.1"/>
    <property type="molecule type" value="Genomic_DNA"/>
</dbReference>
<dbReference type="STRING" id="929713.NIASO_04090"/>
<feature type="transmembrane region" description="Helical" evidence="1">
    <location>
        <begin position="45"/>
        <end position="67"/>
    </location>
</feature>
<feature type="transmembrane region" description="Helical" evidence="1">
    <location>
        <begin position="129"/>
        <end position="148"/>
    </location>
</feature>
<accession>W0F5Z7</accession>
<keyword evidence="1" id="KW-0812">Transmembrane</keyword>
<dbReference type="HOGENOM" id="CLU_1693621_0_0_10"/>
<keyword evidence="1" id="KW-0472">Membrane</keyword>
<evidence type="ECO:0000256" key="1">
    <source>
        <dbReference type="SAM" id="Phobius"/>
    </source>
</evidence>
<gene>
    <name evidence="2" type="ORF">NIASO_04090</name>
</gene>
<protein>
    <submittedName>
        <fullName evidence="2">Uncharacterized protein</fullName>
    </submittedName>
</protein>